<dbReference type="Pfam" id="PF11853">
    <property type="entry name" value="DUF3373"/>
    <property type="match status" value="1"/>
</dbReference>
<dbReference type="Proteomes" id="UP000595564">
    <property type="component" value="Chromosome"/>
</dbReference>
<organism evidence="3 4">
    <name type="scientific">Thermotomaculum hydrothermale</name>
    <dbReference type="NCBI Taxonomy" id="981385"/>
    <lineage>
        <taxon>Bacteria</taxon>
        <taxon>Pseudomonadati</taxon>
        <taxon>Acidobacteriota</taxon>
        <taxon>Holophagae</taxon>
        <taxon>Thermotomaculales</taxon>
        <taxon>Thermotomaculaceae</taxon>
        <taxon>Thermotomaculum</taxon>
    </lineage>
</organism>
<keyword evidence="2" id="KW-0732">Signal</keyword>
<feature type="coiled-coil region" evidence="1">
    <location>
        <begin position="22"/>
        <end position="63"/>
    </location>
</feature>
<dbReference type="InterPro" id="IPR021803">
    <property type="entry name" value="DUF3373"/>
</dbReference>
<keyword evidence="1" id="KW-0175">Coiled coil</keyword>
<feature type="chain" id="PRO_5032831348" description="DUF3373 domain-containing protein" evidence="2">
    <location>
        <begin position="24"/>
        <end position="620"/>
    </location>
</feature>
<dbReference type="KEGG" id="thyd:TTHT_0748"/>
<dbReference type="AlphaFoldDB" id="A0A7R6PLK6"/>
<evidence type="ECO:0000313" key="4">
    <source>
        <dbReference type="Proteomes" id="UP000595564"/>
    </source>
</evidence>
<keyword evidence="4" id="KW-1185">Reference proteome</keyword>
<protein>
    <recommendedName>
        <fullName evidence="5">DUF3373 domain-containing protein</fullName>
    </recommendedName>
</protein>
<evidence type="ECO:0000313" key="3">
    <source>
        <dbReference type="EMBL" id="BBB32317.1"/>
    </source>
</evidence>
<name>A0A7R6PLK6_9BACT</name>
<gene>
    <name evidence="3" type="ORF">TTHT_0748</name>
</gene>
<accession>A0A7R6PLK6</accession>
<evidence type="ECO:0000256" key="1">
    <source>
        <dbReference type="SAM" id="Coils"/>
    </source>
</evidence>
<reference evidence="3 4" key="1">
    <citation type="journal article" date="2012" name="Extremophiles">
        <title>Thermotomaculum hydrothermale gen. nov., sp. nov., a novel heterotrophic thermophile within the phylum Acidobacteria from a deep-sea hydrothermal vent chimney in the Southern Okinawa Trough.</title>
        <authorList>
            <person name="Izumi H."/>
            <person name="Nunoura T."/>
            <person name="Miyazaki M."/>
            <person name="Mino S."/>
            <person name="Toki T."/>
            <person name="Takai K."/>
            <person name="Sako Y."/>
            <person name="Sawabe T."/>
            <person name="Nakagawa S."/>
        </authorList>
    </citation>
    <scope>NUCLEOTIDE SEQUENCE [LARGE SCALE GENOMIC DNA]</scope>
    <source>
        <strain evidence="3 4">AC55</strain>
    </source>
</reference>
<evidence type="ECO:0008006" key="5">
    <source>
        <dbReference type="Google" id="ProtNLM"/>
    </source>
</evidence>
<sequence length="620" mass="69847">MFRKALFVLIMCVFSLYGFKSFAQNTLTKEQLKKKIQELQEQLEELQDDMDDLSDRVDKNEQHTVMDKINFSYELRSRADSIHYSDMRIMPDWASAMLQLWAFNRLAVPANQIGGTLYGEGSGYTFNPAFAQSYGQILQGMMSAMVQMGFVSANGFVDMNGNGQFDQYDMPSIAVNSLGVPYFSDKFGANDLALYQMMFNGIAPAIDNKDNSVMYSTRLRINMASQINENLKFMGRLAMYKTWGDGADMKFYNGQMTSMLMDGFDASVPTDDKLRVERAFFTYSGDNWHFSVGRRPSTDGLPMEYKNYSVVGGSPIATIINWQFDGLSLGFNLEDKLGIPGFTFKFCYGVGFESGWGNSYSVYPNPDIKDVHLAGFISNLYRTDKIRVTLSYAHAFDVTDGFTGTVVMPFTVNGVDINNDGKFDEYYLAANSGGYVSRLQPSNNIGDVDLVTLLVEGKYKNFQYFFSYSISSANPDGSSMNPMMVFWGKDALLNDNGGQEKHSGNAVWAGLIYDFENGSRVGIEYNHGSKYWFNFTGAEDNIVGSKAAVRGDVYEIYYIYPFFGQKFFLTTGYQHYDYEYTGSGTPLGAPKKIEDVTAFDTLMPVFDKIDNIYLSLTVRY</sequence>
<dbReference type="RefSeq" id="WP_201328662.1">
    <property type="nucleotide sequence ID" value="NZ_AP017470.1"/>
</dbReference>
<evidence type="ECO:0000256" key="2">
    <source>
        <dbReference type="SAM" id="SignalP"/>
    </source>
</evidence>
<dbReference type="EMBL" id="AP017470">
    <property type="protein sequence ID" value="BBB32317.1"/>
    <property type="molecule type" value="Genomic_DNA"/>
</dbReference>
<proteinExistence type="predicted"/>
<feature type="signal peptide" evidence="2">
    <location>
        <begin position="1"/>
        <end position="23"/>
    </location>
</feature>